<keyword evidence="2" id="KW-0472">Membrane</keyword>
<organism evidence="3 4">
    <name type="scientific">Melanomma pulvis-pyrius CBS 109.77</name>
    <dbReference type="NCBI Taxonomy" id="1314802"/>
    <lineage>
        <taxon>Eukaryota</taxon>
        <taxon>Fungi</taxon>
        <taxon>Dikarya</taxon>
        <taxon>Ascomycota</taxon>
        <taxon>Pezizomycotina</taxon>
        <taxon>Dothideomycetes</taxon>
        <taxon>Pleosporomycetidae</taxon>
        <taxon>Pleosporales</taxon>
        <taxon>Melanommataceae</taxon>
        <taxon>Melanomma</taxon>
    </lineage>
</organism>
<dbReference type="AlphaFoldDB" id="A0A6A6X3F5"/>
<evidence type="ECO:0000313" key="4">
    <source>
        <dbReference type="Proteomes" id="UP000799757"/>
    </source>
</evidence>
<feature type="transmembrane region" description="Helical" evidence="2">
    <location>
        <begin position="31"/>
        <end position="50"/>
    </location>
</feature>
<evidence type="ECO:0000313" key="3">
    <source>
        <dbReference type="EMBL" id="KAF2790748.1"/>
    </source>
</evidence>
<dbReference type="EMBL" id="MU002057">
    <property type="protein sequence ID" value="KAF2790748.1"/>
    <property type="molecule type" value="Genomic_DNA"/>
</dbReference>
<reference evidence="3" key="1">
    <citation type="journal article" date="2020" name="Stud. Mycol.">
        <title>101 Dothideomycetes genomes: a test case for predicting lifestyles and emergence of pathogens.</title>
        <authorList>
            <person name="Haridas S."/>
            <person name="Albert R."/>
            <person name="Binder M."/>
            <person name="Bloem J."/>
            <person name="Labutti K."/>
            <person name="Salamov A."/>
            <person name="Andreopoulos B."/>
            <person name="Baker S."/>
            <person name="Barry K."/>
            <person name="Bills G."/>
            <person name="Bluhm B."/>
            <person name="Cannon C."/>
            <person name="Castanera R."/>
            <person name="Culley D."/>
            <person name="Daum C."/>
            <person name="Ezra D."/>
            <person name="Gonzalez J."/>
            <person name="Henrissat B."/>
            <person name="Kuo A."/>
            <person name="Liang C."/>
            <person name="Lipzen A."/>
            <person name="Lutzoni F."/>
            <person name="Magnuson J."/>
            <person name="Mondo S."/>
            <person name="Nolan M."/>
            <person name="Ohm R."/>
            <person name="Pangilinan J."/>
            <person name="Park H.-J."/>
            <person name="Ramirez L."/>
            <person name="Alfaro M."/>
            <person name="Sun H."/>
            <person name="Tritt A."/>
            <person name="Yoshinaga Y."/>
            <person name="Zwiers L.-H."/>
            <person name="Turgeon B."/>
            <person name="Goodwin S."/>
            <person name="Spatafora J."/>
            <person name="Crous P."/>
            <person name="Grigoriev I."/>
        </authorList>
    </citation>
    <scope>NUCLEOTIDE SEQUENCE</scope>
    <source>
        <strain evidence="3">CBS 109.77</strain>
    </source>
</reference>
<keyword evidence="2" id="KW-0812">Transmembrane</keyword>
<accession>A0A6A6X3F5</accession>
<protein>
    <submittedName>
        <fullName evidence="3">Uncharacterized protein</fullName>
    </submittedName>
</protein>
<evidence type="ECO:0000256" key="1">
    <source>
        <dbReference type="SAM" id="MobiDB-lite"/>
    </source>
</evidence>
<feature type="region of interest" description="Disordered" evidence="1">
    <location>
        <begin position="1"/>
        <end position="25"/>
    </location>
</feature>
<proteinExistence type="predicted"/>
<keyword evidence="2" id="KW-1133">Transmembrane helix</keyword>
<dbReference type="Proteomes" id="UP000799757">
    <property type="component" value="Unassembled WGS sequence"/>
</dbReference>
<keyword evidence="4" id="KW-1185">Reference proteome</keyword>
<evidence type="ECO:0000256" key="2">
    <source>
        <dbReference type="SAM" id="Phobius"/>
    </source>
</evidence>
<feature type="compositionally biased region" description="Polar residues" evidence="1">
    <location>
        <begin position="1"/>
        <end position="22"/>
    </location>
</feature>
<name>A0A6A6X3F5_9PLEO</name>
<sequence>MAMIQASGTEQWTSPARGNDLSSDMKPGSKWQKMVFAQVGFIALILRVPYTSKKNIPMSSEAK</sequence>
<gene>
    <name evidence="3" type="ORF">K505DRAFT_327365</name>
</gene>